<keyword evidence="7" id="KW-0968">Cytoplasmic vesicle</keyword>
<name>A0AAN9VMW1_9ORTH</name>
<dbReference type="GO" id="GO:0030659">
    <property type="term" value="C:cytoplasmic vesicle membrane"/>
    <property type="evidence" value="ECO:0007669"/>
    <property type="project" value="UniProtKB-SubCell"/>
</dbReference>
<dbReference type="PANTHER" id="PTHR15813:SF9">
    <property type="entry name" value="PX DOMAIN-CONTAINING PROTEIN"/>
    <property type="match status" value="1"/>
</dbReference>
<dbReference type="InterPro" id="IPR001683">
    <property type="entry name" value="PX_dom"/>
</dbReference>
<dbReference type="Gene3D" id="3.30.1520.10">
    <property type="entry name" value="Phox-like domain"/>
    <property type="match status" value="1"/>
</dbReference>
<comment type="caution">
    <text evidence="9">The sequence shown here is derived from an EMBL/GenBank/DDBJ whole genome shotgun (WGS) entry which is preliminary data.</text>
</comment>
<comment type="subcellular location">
    <subcellularLocation>
        <location evidence="1">Cytoplasmic vesicle membrane</location>
        <topology evidence="1">Peripheral membrane protein</topology>
        <orientation evidence="1">Cytoplasmic side</orientation>
    </subcellularLocation>
</comment>
<dbReference type="SUPFAM" id="SSF64268">
    <property type="entry name" value="PX domain"/>
    <property type="match status" value="1"/>
</dbReference>
<comment type="similarity">
    <text evidence="2">Belongs to the sorting nexin family.</text>
</comment>
<evidence type="ECO:0000256" key="6">
    <source>
        <dbReference type="ARBA" id="ARBA00023136"/>
    </source>
</evidence>
<proteinExistence type="inferred from homology"/>
<evidence type="ECO:0000256" key="7">
    <source>
        <dbReference type="ARBA" id="ARBA00023329"/>
    </source>
</evidence>
<keyword evidence="4" id="KW-0653">Protein transport</keyword>
<accession>A0AAN9VMW1</accession>
<keyword evidence="6" id="KW-0472">Membrane</keyword>
<evidence type="ECO:0000256" key="1">
    <source>
        <dbReference type="ARBA" id="ARBA00004180"/>
    </source>
</evidence>
<evidence type="ECO:0000313" key="9">
    <source>
        <dbReference type="EMBL" id="KAK7866196.1"/>
    </source>
</evidence>
<dbReference type="GO" id="GO:1901981">
    <property type="term" value="F:phosphatidylinositol phosphate binding"/>
    <property type="evidence" value="ECO:0007669"/>
    <property type="project" value="TreeGrafter"/>
</dbReference>
<keyword evidence="5" id="KW-0446">Lipid-binding</keyword>
<sequence length="160" mass="18971">MIHVYIPRYRLVDELPDKPHYVYVVEIFDSGKHYKAERRYSAFHCLHRELRKNYSTPVFPPKRVRSCQTKVLERRRQCLEQYLQVMLRFGPCRDQVLAFLGITKTRTSEEQEGTAVGEKALNHQPIYIYKKDPFLEYERKSSLPDIVTEGVLMALYGKSQ</sequence>
<dbReference type="AlphaFoldDB" id="A0AAN9VMW1"/>
<keyword evidence="3" id="KW-0813">Transport</keyword>
<keyword evidence="10" id="KW-1185">Reference proteome</keyword>
<dbReference type="PROSITE" id="PS50195">
    <property type="entry name" value="PX"/>
    <property type="match status" value="1"/>
</dbReference>
<dbReference type="InterPro" id="IPR052467">
    <property type="entry name" value="Sorting_nexin_PX-domain"/>
</dbReference>
<evidence type="ECO:0000256" key="5">
    <source>
        <dbReference type="ARBA" id="ARBA00023121"/>
    </source>
</evidence>
<feature type="domain" description="PX" evidence="8">
    <location>
        <begin position="1"/>
        <end position="113"/>
    </location>
</feature>
<dbReference type="Proteomes" id="UP001378592">
    <property type="component" value="Unassembled WGS sequence"/>
</dbReference>
<evidence type="ECO:0000256" key="4">
    <source>
        <dbReference type="ARBA" id="ARBA00022927"/>
    </source>
</evidence>
<dbReference type="EMBL" id="JAZDUA010000153">
    <property type="protein sequence ID" value="KAK7866196.1"/>
    <property type="molecule type" value="Genomic_DNA"/>
</dbReference>
<evidence type="ECO:0000256" key="2">
    <source>
        <dbReference type="ARBA" id="ARBA00010883"/>
    </source>
</evidence>
<protein>
    <recommendedName>
        <fullName evidence="8">PX domain-containing protein</fullName>
    </recommendedName>
</protein>
<reference evidence="9 10" key="1">
    <citation type="submission" date="2024-03" db="EMBL/GenBank/DDBJ databases">
        <title>The genome assembly and annotation of the cricket Gryllus longicercus Weissman &amp; Gray.</title>
        <authorList>
            <person name="Szrajer S."/>
            <person name="Gray D."/>
            <person name="Ylla G."/>
        </authorList>
    </citation>
    <scope>NUCLEOTIDE SEQUENCE [LARGE SCALE GENOMIC DNA]</scope>
    <source>
        <strain evidence="9">DAG 2021-001</strain>
        <tissue evidence="9">Whole body minus gut</tissue>
    </source>
</reference>
<dbReference type="InterPro" id="IPR036871">
    <property type="entry name" value="PX_dom_sf"/>
</dbReference>
<evidence type="ECO:0000256" key="3">
    <source>
        <dbReference type="ARBA" id="ARBA00022448"/>
    </source>
</evidence>
<evidence type="ECO:0000313" key="10">
    <source>
        <dbReference type="Proteomes" id="UP001378592"/>
    </source>
</evidence>
<evidence type="ECO:0000259" key="8">
    <source>
        <dbReference type="PROSITE" id="PS50195"/>
    </source>
</evidence>
<organism evidence="9 10">
    <name type="scientific">Gryllus longicercus</name>
    <dbReference type="NCBI Taxonomy" id="2509291"/>
    <lineage>
        <taxon>Eukaryota</taxon>
        <taxon>Metazoa</taxon>
        <taxon>Ecdysozoa</taxon>
        <taxon>Arthropoda</taxon>
        <taxon>Hexapoda</taxon>
        <taxon>Insecta</taxon>
        <taxon>Pterygota</taxon>
        <taxon>Neoptera</taxon>
        <taxon>Polyneoptera</taxon>
        <taxon>Orthoptera</taxon>
        <taxon>Ensifera</taxon>
        <taxon>Gryllidea</taxon>
        <taxon>Grylloidea</taxon>
        <taxon>Gryllidae</taxon>
        <taxon>Gryllinae</taxon>
        <taxon>Gryllus</taxon>
    </lineage>
</organism>
<dbReference type="Pfam" id="PF00787">
    <property type="entry name" value="PX"/>
    <property type="match status" value="1"/>
</dbReference>
<gene>
    <name evidence="9" type="ORF">R5R35_001411</name>
</gene>
<dbReference type="GO" id="GO:0015031">
    <property type="term" value="P:protein transport"/>
    <property type="evidence" value="ECO:0007669"/>
    <property type="project" value="UniProtKB-KW"/>
</dbReference>
<dbReference type="PANTHER" id="PTHR15813">
    <property type="entry name" value="SORTING NEXIN-22 AND 24"/>
    <property type="match status" value="1"/>
</dbReference>